<gene>
    <name evidence="2" type="ORF">QV13_21080</name>
</gene>
<comment type="caution">
    <text evidence="2">The sequence shown here is derived from an EMBL/GenBank/DDBJ whole genome shotgun (WGS) entry which is preliminary data.</text>
</comment>
<dbReference type="RefSeq" id="WP_024926675.1">
    <property type="nucleotide sequence ID" value="NZ_MDEO01000035.1"/>
</dbReference>
<dbReference type="EMBL" id="MDEO01000035">
    <property type="protein sequence ID" value="OCX14900.1"/>
    <property type="molecule type" value="Genomic_DNA"/>
</dbReference>
<dbReference type="Proteomes" id="UP000094412">
    <property type="component" value="Unassembled WGS sequence"/>
</dbReference>
<feature type="domain" description="Surface antigen" evidence="1">
    <location>
        <begin position="40"/>
        <end position="154"/>
    </location>
</feature>
<dbReference type="OrthoDB" id="7677942at2"/>
<name>A0A1C2DJI7_9HYPH</name>
<dbReference type="PROSITE" id="PS51257">
    <property type="entry name" value="PROKAR_LIPOPROTEIN"/>
    <property type="match status" value="1"/>
</dbReference>
<dbReference type="Pfam" id="PF16998">
    <property type="entry name" value="17kDa_Anti_2"/>
    <property type="match status" value="1"/>
</dbReference>
<dbReference type="AlphaFoldDB" id="A0A1C2DJI7"/>
<evidence type="ECO:0000313" key="2">
    <source>
        <dbReference type="EMBL" id="OCX14900.1"/>
    </source>
</evidence>
<evidence type="ECO:0000313" key="3">
    <source>
        <dbReference type="Proteomes" id="UP000094412"/>
    </source>
</evidence>
<dbReference type="InterPro" id="IPR032635">
    <property type="entry name" value="Anti_2"/>
</dbReference>
<dbReference type="STRING" id="1566387.QV13_21080"/>
<evidence type="ECO:0000259" key="1">
    <source>
        <dbReference type="Pfam" id="PF16998"/>
    </source>
</evidence>
<accession>A0A1C2DJI7</accession>
<keyword evidence="3" id="KW-1185">Reference proteome</keyword>
<reference evidence="2 3" key="1">
    <citation type="submission" date="2016-08" db="EMBL/GenBank/DDBJ databases">
        <title>Whole genome sequence of Mesorhizobium sp. strain UASWS1009 isolated from industrial sewage.</title>
        <authorList>
            <person name="Crovadore J."/>
            <person name="Calmin G."/>
            <person name="Chablais R."/>
            <person name="Cochard B."/>
            <person name="Lefort F."/>
        </authorList>
    </citation>
    <scope>NUCLEOTIDE SEQUENCE [LARGE SCALE GENOMIC DNA]</scope>
    <source>
        <strain evidence="2 3">UASWS1009</strain>
    </source>
</reference>
<proteinExistence type="predicted"/>
<sequence>MSRIAHHFDSRPVGTFLSSCLRAATPCALLLLAGCGAGGFSLEKAEVDRSIVTGSIAKTATPDTADAGMASDQETIRNAASSADVQGLAGQAVPWANTTTGSRGAITQMAETGDAVSGRCRRFDVSRESYDGVAMYKGSVCMTGAGIWQMQDFKAL</sequence>
<protein>
    <recommendedName>
        <fullName evidence="1">Surface antigen domain-containing protein</fullName>
    </recommendedName>
</protein>
<organism evidence="2 3">
    <name type="scientific">Mesorhizobium hungaricum</name>
    <dbReference type="NCBI Taxonomy" id="1566387"/>
    <lineage>
        <taxon>Bacteria</taxon>
        <taxon>Pseudomonadati</taxon>
        <taxon>Pseudomonadota</taxon>
        <taxon>Alphaproteobacteria</taxon>
        <taxon>Hyphomicrobiales</taxon>
        <taxon>Phyllobacteriaceae</taxon>
        <taxon>Mesorhizobium</taxon>
    </lineage>
</organism>